<dbReference type="Proteomes" id="UP000654345">
    <property type="component" value="Unassembled WGS sequence"/>
</dbReference>
<dbReference type="Gene3D" id="3.40.630.190">
    <property type="entry name" value="LCP protein"/>
    <property type="match status" value="1"/>
</dbReference>
<evidence type="ECO:0000256" key="2">
    <source>
        <dbReference type="SAM" id="MobiDB-lite"/>
    </source>
</evidence>
<evidence type="ECO:0000259" key="4">
    <source>
        <dbReference type="Pfam" id="PF03816"/>
    </source>
</evidence>
<dbReference type="InterPro" id="IPR004474">
    <property type="entry name" value="LytR_CpsA_psr"/>
</dbReference>
<gene>
    <name evidence="5" type="ORF">KSB_25210</name>
</gene>
<sequence>MKQYPSDHMQFSSQLQQTPRPHIQALSRQTQPHIQATSRQTQPHIQATSRQTQPHQFKHPSVFNFELTSPQKQAPRRYKKNHIGSYVFLTFFLLAVLISVAGYFQLGNPLQAQLAKFLRPVNKATSIEGHAWNFLLLGSDNDAKYTFPQVLTQVVIVVRVDPIHNHVTMLSLPRDSWVWVPEANGMYKLDQAFYLGTQHANRFEDGVLLTEKTLAEDYGIKIDRYAWIGLDGFAKLINTMGGIDIEVRHPIVDDAYPDDTRQQADPDKADNNAYNYTRLYLPPGPQHLSGTEALKYVRSRHGDLVGDFGRNQRQQQVLEALRQKLTLTNVIAHFSSLLNDMQGDTYTDLDTNELLNLANFARTLDPHTIEHITLGPGQNEQDYGIAQDIYDATTDTTQAVILPECAALQPLLNRVFALDTSAHSCNVQDRNPDAEYTPPPSPSESDATSTITPLPTGPSESDSTSTIMPLPTQPSQPPDGP</sequence>
<evidence type="ECO:0000256" key="1">
    <source>
        <dbReference type="ARBA" id="ARBA00006068"/>
    </source>
</evidence>
<feature type="region of interest" description="Disordered" evidence="2">
    <location>
        <begin position="425"/>
        <end position="481"/>
    </location>
</feature>
<comment type="caution">
    <text evidence="5">The sequence shown here is derived from an EMBL/GenBank/DDBJ whole genome shotgun (WGS) entry which is preliminary data.</text>
</comment>
<dbReference type="PANTHER" id="PTHR33392">
    <property type="entry name" value="POLYISOPRENYL-TEICHOIC ACID--PEPTIDOGLYCAN TEICHOIC ACID TRANSFERASE TAGU"/>
    <property type="match status" value="1"/>
</dbReference>
<feature type="region of interest" description="Disordered" evidence="2">
    <location>
        <begin position="25"/>
        <end position="55"/>
    </location>
</feature>
<dbReference type="NCBIfam" id="TIGR00350">
    <property type="entry name" value="lytR_cpsA_psr"/>
    <property type="match status" value="1"/>
</dbReference>
<feature type="region of interest" description="Disordered" evidence="2">
    <location>
        <begin position="1"/>
        <end position="20"/>
    </location>
</feature>
<keyword evidence="6" id="KW-1185">Reference proteome</keyword>
<keyword evidence="3" id="KW-0812">Transmembrane</keyword>
<reference evidence="5 6" key="1">
    <citation type="journal article" date="2021" name="Int. J. Syst. Evol. Microbiol.">
        <title>Reticulibacter mediterranei gen. nov., sp. nov., within the new family Reticulibacteraceae fam. nov., and Ktedonospora formicarum gen. nov., sp. nov., Ktedonobacter robiniae sp. nov., Dictyobacter formicarum sp. nov. and Dictyobacter arantiisoli sp. nov., belonging to the class Ktedonobacteria.</title>
        <authorList>
            <person name="Yabe S."/>
            <person name="Zheng Y."/>
            <person name="Wang C.M."/>
            <person name="Sakai Y."/>
            <person name="Abe K."/>
            <person name="Yokota A."/>
            <person name="Donadio S."/>
            <person name="Cavaletti L."/>
            <person name="Monciardini P."/>
        </authorList>
    </citation>
    <scope>NUCLEOTIDE SEQUENCE [LARGE SCALE GENOMIC DNA]</scope>
    <source>
        <strain evidence="5 6">SOSP1-30</strain>
    </source>
</reference>
<evidence type="ECO:0000313" key="6">
    <source>
        <dbReference type="Proteomes" id="UP000654345"/>
    </source>
</evidence>
<dbReference type="Pfam" id="PF03816">
    <property type="entry name" value="LytR_cpsA_psr"/>
    <property type="match status" value="1"/>
</dbReference>
<feature type="compositionally biased region" description="Pro residues" evidence="2">
    <location>
        <begin position="471"/>
        <end position="481"/>
    </location>
</feature>
<dbReference type="InterPro" id="IPR050922">
    <property type="entry name" value="LytR/CpsA/Psr_CW_biosynth"/>
</dbReference>
<name>A0ABQ3UN08_9CHLR</name>
<organism evidence="5 6">
    <name type="scientific">Ktedonobacter robiniae</name>
    <dbReference type="NCBI Taxonomy" id="2778365"/>
    <lineage>
        <taxon>Bacteria</taxon>
        <taxon>Bacillati</taxon>
        <taxon>Chloroflexota</taxon>
        <taxon>Ktedonobacteria</taxon>
        <taxon>Ktedonobacterales</taxon>
        <taxon>Ktedonobacteraceae</taxon>
        <taxon>Ktedonobacter</taxon>
    </lineage>
</organism>
<keyword evidence="3" id="KW-0472">Membrane</keyword>
<keyword evidence="3" id="KW-1133">Transmembrane helix</keyword>
<accession>A0ABQ3UN08</accession>
<feature type="compositionally biased region" description="Polar residues" evidence="2">
    <location>
        <begin position="9"/>
        <end position="19"/>
    </location>
</feature>
<feature type="compositionally biased region" description="Polar residues" evidence="2">
    <location>
        <begin position="443"/>
        <end position="467"/>
    </location>
</feature>
<protein>
    <recommendedName>
        <fullName evidence="4">Cell envelope-related transcriptional attenuator domain-containing protein</fullName>
    </recommendedName>
</protein>
<evidence type="ECO:0000256" key="3">
    <source>
        <dbReference type="SAM" id="Phobius"/>
    </source>
</evidence>
<proteinExistence type="inferred from homology"/>
<feature type="compositionally biased region" description="Polar residues" evidence="2">
    <location>
        <begin position="26"/>
        <end position="55"/>
    </location>
</feature>
<dbReference type="EMBL" id="BNJG01000001">
    <property type="protein sequence ID" value="GHO54046.1"/>
    <property type="molecule type" value="Genomic_DNA"/>
</dbReference>
<dbReference type="PANTHER" id="PTHR33392:SF6">
    <property type="entry name" value="POLYISOPRENYL-TEICHOIC ACID--PEPTIDOGLYCAN TEICHOIC ACID TRANSFERASE TAGU"/>
    <property type="match status" value="1"/>
</dbReference>
<evidence type="ECO:0000313" key="5">
    <source>
        <dbReference type="EMBL" id="GHO54046.1"/>
    </source>
</evidence>
<feature type="domain" description="Cell envelope-related transcriptional attenuator" evidence="4">
    <location>
        <begin position="152"/>
        <end position="325"/>
    </location>
</feature>
<feature type="transmembrane region" description="Helical" evidence="3">
    <location>
        <begin position="86"/>
        <end position="106"/>
    </location>
</feature>
<comment type="similarity">
    <text evidence="1">Belongs to the LytR/CpsA/Psr (LCP) family.</text>
</comment>